<organism evidence="11 12">
    <name type="scientific">Thalassotalea castellviae</name>
    <dbReference type="NCBI Taxonomy" id="3075612"/>
    <lineage>
        <taxon>Bacteria</taxon>
        <taxon>Pseudomonadati</taxon>
        <taxon>Pseudomonadota</taxon>
        <taxon>Gammaproteobacteria</taxon>
        <taxon>Alteromonadales</taxon>
        <taxon>Colwelliaceae</taxon>
        <taxon>Thalassotalea</taxon>
    </lineage>
</organism>
<evidence type="ECO:0000256" key="3">
    <source>
        <dbReference type="ARBA" id="ARBA00022679"/>
    </source>
</evidence>
<dbReference type="InterPro" id="IPR003730">
    <property type="entry name" value="Cu_polyphenol_OxRdtase"/>
</dbReference>
<dbReference type="SUPFAM" id="SSF64438">
    <property type="entry name" value="CNF1/YfiH-like putative cysteine hydrolases"/>
    <property type="match status" value="1"/>
</dbReference>
<dbReference type="PANTHER" id="PTHR30616:SF2">
    <property type="entry name" value="PURINE NUCLEOSIDE PHOSPHORYLASE LACC1"/>
    <property type="match status" value="1"/>
</dbReference>
<evidence type="ECO:0000256" key="9">
    <source>
        <dbReference type="ARBA" id="ARBA00049893"/>
    </source>
</evidence>
<comment type="catalytic activity">
    <reaction evidence="7">
        <text>adenosine + H2O + H(+) = inosine + NH4(+)</text>
        <dbReference type="Rhea" id="RHEA:24408"/>
        <dbReference type="ChEBI" id="CHEBI:15377"/>
        <dbReference type="ChEBI" id="CHEBI:15378"/>
        <dbReference type="ChEBI" id="CHEBI:16335"/>
        <dbReference type="ChEBI" id="CHEBI:17596"/>
        <dbReference type="ChEBI" id="CHEBI:28938"/>
        <dbReference type="EC" id="3.5.4.4"/>
    </reaction>
    <physiologicalReaction direction="left-to-right" evidence="7">
        <dbReference type="Rhea" id="RHEA:24409"/>
    </physiologicalReaction>
</comment>
<gene>
    <name evidence="11" type="primary">pgeF</name>
    <name evidence="11" type="ORF">RM573_12700</name>
</gene>
<sequence>MKRQIFNLNPKNNIAFDTVEMHVDHIQAFQTTRLHPFIEQHSFSSSCVKIASPKSFEHFNLGLHVADDAQKVLENRQELLNYLPQNTAIQWLEQVHGNHVVTVKNVNTPIQADAVITRTPKLALAIMTADCLPILLANKQGTEIAAIHAGWRSLAGEIIKETLGNMYSDNNEVVAWLGPCIRQENFEVGVDVKQQFEQVNANFSSAFIEHRQNQQANKWLADLQKLARLQLTELGVNHFSVNSHCTYAENDRYYSYRREQKTGRMASIICIK</sequence>
<evidence type="ECO:0000313" key="11">
    <source>
        <dbReference type="EMBL" id="MDT0604460.1"/>
    </source>
</evidence>
<proteinExistence type="inferred from homology"/>
<protein>
    <recommendedName>
        <fullName evidence="10">Purine nucleoside phosphorylase</fullName>
    </recommendedName>
</protein>
<comment type="caution">
    <text evidence="11">The sequence shown here is derived from an EMBL/GenBank/DDBJ whole genome shotgun (WGS) entry which is preliminary data.</text>
</comment>
<keyword evidence="5" id="KW-0378">Hydrolase</keyword>
<keyword evidence="4" id="KW-0479">Metal-binding</keyword>
<evidence type="ECO:0000256" key="4">
    <source>
        <dbReference type="ARBA" id="ARBA00022723"/>
    </source>
</evidence>
<dbReference type="Proteomes" id="UP001266357">
    <property type="component" value="Unassembled WGS sequence"/>
</dbReference>
<dbReference type="CDD" id="cd16833">
    <property type="entry name" value="YfiH"/>
    <property type="match status" value="1"/>
</dbReference>
<comment type="catalytic activity">
    <reaction evidence="9">
        <text>S-methyl-5'-thioadenosine + phosphate = 5-(methylsulfanyl)-alpha-D-ribose 1-phosphate + adenine</text>
        <dbReference type="Rhea" id="RHEA:11852"/>
        <dbReference type="ChEBI" id="CHEBI:16708"/>
        <dbReference type="ChEBI" id="CHEBI:17509"/>
        <dbReference type="ChEBI" id="CHEBI:43474"/>
        <dbReference type="ChEBI" id="CHEBI:58533"/>
        <dbReference type="EC" id="2.4.2.28"/>
    </reaction>
    <physiologicalReaction direction="left-to-right" evidence="9">
        <dbReference type="Rhea" id="RHEA:11853"/>
    </physiologicalReaction>
</comment>
<comment type="catalytic activity">
    <reaction evidence="8">
        <text>adenosine + phosphate = alpha-D-ribose 1-phosphate + adenine</text>
        <dbReference type="Rhea" id="RHEA:27642"/>
        <dbReference type="ChEBI" id="CHEBI:16335"/>
        <dbReference type="ChEBI" id="CHEBI:16708"/>
        <dbReference type="ChEBI" id="CHEBI:43474"/>
        <dbReference type="ChEBI" id="CHEBI:57720"/>
        <dbReference type="EC" id="2.4.2.1"/>
    </reaction>
    <physiologicalReaction direction="left-to-right" evidence="8">
        <dbReference type="Rhea" id="RHEA:27643"/>
    </physiologicalReaction>
</comment>
<dbReference type="NCBIfam" id="TIGR00726">
    <property type="entry name" value="peptidoglycan editing factor PgeF"/>
    <property type="match status" value="1"/>
</dbReference>
<reference evidence="11 12" key="1">
    <citation type="submission" date="2023-09" db="EMBL/GenBank/DDBJ databases">
        <authorList>
            <person name="Rey-Velasco X."/>
        </authorList>
    </citation>
    <scope>NUCLEOTIDE SEQUENCE [LARGE SCALE GENOMIC DNA]</scope>
    <source>
        <strain evidence="11 12">W431</strain>
    </source>
</reference>
<evidence type="ECO:0000256" key="6">
    <source>
        <dbReference type="ARBA" id="ARBA00022833"/>
    </source>
</evidence>
<dbReference type="PANTHER" id="PTHR30616">
    <property type="entry name" value="UNCHARACTERIZED PROTEIN YFIH"/>
    <property type="match status" value="1"/>
</dbReference>
<dbReference type="Pfam" id="PF02578">
    <property type="entry name" value="Cu-oxidase_4"/>
    <property type="match status" value="1"/>
</dbReference>
<evidence type="ECO:0000256" key="7">
    <source>
        <dbReference type="ARBA" id="ARBA00047989"/>
    </source>
</evidence>
<comment type="similarity">
    <text evidence="2 10">Belongs to the purine nucleoside phosphorylase YfiH/LACC1 family.</text>
</comment>
<keyword evidence="12" id="KW-1185">Reference proteome</keyword>
<evidence type="ECO:0000256" key="10">
    <source>
        <dbReference type="RuleBase" id="RU361274"/>
    </source>
</evidence>
<dbReference type="EMBL" id="JAVRIF010000007">
    <property type="protein sequence ID" value="MDT0604460.1"/>
    <property type="molecule type" value="Genomic_DNA"/>
</dbReference>
<evidence type="ECO:0000256" key="2">
    <source>
        <dbReference type="ARBA" id="ARBA00007353"/>
    </source>
</evidence>
<keyword evidence="3" id="KW-0808">Transferase</keyword>
<comment type="catalytic activity">
    <reaction evidence="1">
        <text>inosine + phosphate = alpha-D-ribose 1-phosphate + hypoxanthine</text>
        <dbReference type="Rhea" id="RHEA:27646"/>
        <dbReference type="ChEBI" id="CHEBI:17368"/>
        <dbReference type="ChEBI" id="CHEBI:17596"/>
        <dbReference type="ChEBI" id="CHEBI:43474"/>
        <dbReference type="ChEBI" id="CHEBI:57720"/>
        <dbReference type="EC" id="2.4.2.1"/>
    </reaction>
    <physiologicalReaction direction="left-to-right" evidence="1">
        <dbReference type="Rhea" id="RHEA:27647"/>
    </physiologicalReaction>
</comment>
<dbReference type="RefSeq" id="WP_311582597.1">
    <property type="nucleotide sequence ID" value="NZ_JAVRIF010000007.1"/>
</dbReference>
<accession>A0ABU3A3T2</accession>
<evidence type="ECO:0000256" key="5">
    <source>
        <dbReference type="ARBA" id="ARBA00022801"/>
    </source>
</evidence>
<keyword evidence="6" id="KW-0862">Zinc</keyword>
<dbReference type="InterPro" id="IPR038371">
    <property type="entry name" value="Cu_polyphenol_OxRdtase_sf"/>
</dbReference>
<evidence type="ECO:0000256" key="1">
    <source>
        <dbReference type="ARBA" id="ARBA00000553"/>
    </source>
</evidence>
<name>A0ABU3A3T2_9GAMM</name>
<dbReference type="InterPro" id="IPR011324">
    <property type="entry name" value="Cytotoxic_necrot_fac-like_cat"/>
</dbReference>
<evidence type="ECO:0000256" key="8">
    <source>
        <dbReference type="ARBA" id="ARBA00048968"/>
    </source>
</evidence>
<dbReference type="Gene3D" id="3.60.140.10">
    <property type="entry name" value="CNF1/YfiH-like putative cysteine hydrolases"/>
    <property type="match status" value="1"/>
</dbReference>
<evidence type="ECO:0000313" key="12">
    <source>
        <dbReference type="Proteomes" id="UP001266357"/>
    </source>
</evidence>